<gene>
    <name evidence="2" type="ORF">Tsubulata_025983</name>
</gene>
<reference evidence="2" key="2">
    <citation type="journal article" date="2023" name="Plants (Basel)">
        <title>Annotation of the Turnera subulata (Passifloraceae) Draft Genome Reveals the S-Locus Evolved after the Divergence of Turneroideae from Passifloroideae in a Stepwise Manner.</title>
        <authorList>
            <person name="Henning P.M."/>
            <person name="Roalson E.H."/>
            <person name="Mir W."/>
            <person name="McCubbin A.G."/>
            <person name="Shore J.S."/>
        </authorList>
    </citation>
    <scope>NUCLEOTIDE SEQUENCE</scope>
    <source>
        <strain evidence="2">F60SS</strain>
    </source>
</reference>
<evidence type="ECO:0000313" key="2">
    <source>
        <dbReference type="EMBL" id="KAJ4837043.1"/>
    </source>
</evidence>
<reference evidence="2" key="1">
    <citation type="submission" date="2022-02" db="EMBL/GenBank/DDBJ databases">
        <authorList>
            <person name="Henning P.M."/>
            <person name="McCubbin A.G."/>
            <person name="Shore J.S."/>
        </authorList>
    </citation>
    <scope>NUCLEOTIDE SEQUENCE</scope>
    <source>
        <strain evidence="2">F60SS</strain>
        <tissue evidence="2">Leaves</tissue>
    </source>
</reference>
<feature type="region of interest" description="Disordered" evidence="1">
    <location>
        <begin position="31"/>
        <end position="80"/>
    </location>
</feature>
<proteinExistence type="predicted"/>
<name>A0A9Q0JCZ9_9ROSI</name>
<dbReference type="AlphaFoldDB" id="A0A9Q0JCZ9"/>
<accession>A0A9Q0JCZ9</accession>
<dbReference type="EMBL" id="JAKUCV010003957">
    <property type="protein sequence ID" value="KAJ4837043.1"/>
    <property type="molecule type" value="Genomic_DNA"/>
</dbReference>
<comment type="caution">
    <text evidence="2">The sequence shown here is derived from an EMBL/GenBank/DDBJ whole genome shotgun (WGS) entry which is preliminary data.</text>
</comment>
<sequence>MQKHTHATIPLCHRPTPPPQATHLPLFLLCSRARPPSETPPQPHRHRHQAQPSSHCPSTADHHQTHESSPPFSRRQPASVATSDAALACASISSHATLPHLLHCDAAVRPRHALLPSLLGETRCGLMTHL</sequence>
<keyword evidence="3" id="KW-1185">Reference proteome</keyword>
<evidence type="ECO:0000313" key="3">
    <source>
        <dbReference type="Proteomes" id="UP001141552"/>
    </source>
</evidence>
<evidence type="ECO:0000256" key="1">
    <source>
        <dbReference type="SAM" id="MobiDB-lite"/>
    </source>
</evidence>
<organism evidence="2 3">
    <name type="scientific">Turnera subulata</name>
    <dbReference type="NCBI Taxonomy" id="218843"/>
    <lineage>
        <taxon>Eukaryota</taxon>
        <taxon>Viridiplantae</taxon>
        <taxon>Streptophyta</taxon>
        <taxon>Embryophyta</taxon>
        <taxon>Tracheophyta</taxon>
        <taxon>Spermatophyta</taxon>
        <taxon>Magnoliopsida</taxon>
        <taxon>eudicotyledons</taxon>
        <taxon>Gunneridae</taxon>
        <taxon>Pentapetalae</taxon>
        <taxon>rosids</taxon>
        <taxon>fabids</taxon>
        <taxon>Malpighiales</taxon>
        <taxon>Passifloraceae</taxon>
        <taxon>Turnera</taxon>
    </lineage>
</organism>
<dbReference type="Proteomes" id="UP001141552">
    <property type="component" value="Unassembled WGS sequence"/>
</dbReference>
<protein>
    <submittedName>
        <fullName evidence="2">Uncharacterized protein</fullName>
    </submittedName>
</protein>